<evidence type="ECO:0000313" key="2">
    <source>
        <dbReference type="EMBL" id="MDN4615367.1"/>
    </source>
</evidence>
<accession>A0ABT8KEB9</accession>
<dbReference type="EMBL" id="JAROCF010000001">
    <property type="protein sequence ID" value="MDN4615367.1"/>
    <property type="molecule type" value="Genomic_DNA"/>
</dbReference>
<proteinExistence type="predicted"/>
<protein>
    <submittedName>
        <fullName evidence="2">DUF2127 domain-containing protein</fullName>
    </submittedName>
</protein>
<feature type="transmembrane region" description="Helical" evidence="1">
    <location>
        <begin position="107"/>
        <end position="126"/>
    </location>
</feature>
<feature type="transmembrane region" description="Helical" evidence="1">
    <location>
        <begin position="132"/>
        <end position="151"/>
    </location>
</feature>
<feature type="transmembrane region" description="Helical" evidence="1">
    <location>
        <begin position="80"/>
        <end position="100"/>
    </location>
</feature>
<dbReference type="Proteomes" id="UP001174208">
    <property type="component" value="Unassembled WGS sequence"/>
</dbReference>
<dbReference type="InterPro" id="IPR014591">
    <property type="entry name" value="UCP034455"/>
</dbReference>
<comment type="caution">
    <text evidence="2">The sequence shown here is derived from an EMBL/GenBank/DDBJ whole genome shotgun (WGS) entry which is preliminary data.</text>
</comment>
<evidence type="ECO:0000313" key="3">
    <source>
        <dbReference type="Proteomes" id="UP001174208"/>
    </source>
</evidence>
<dbReference type="InterPro" id="IPR021125">
    <property type="entry name" value="DUF2127"/>
</dbReference>
<dbReference type="Pfam" id="PF09900">
    <property type="entry name" value="DUF2127"/>
    <property type="match status" value="1"/>
</dbReference>
<gene>
    <name evidence="2" type="ORF">P5G50_13010</name>
</gene>
<keyword evidence="1" id="KW-0812">Transmembrane</keyword>
<reference evidence="2" key="1">
    <citation type="submission" date="2023-06" db="EMBL/GenBank/DDBJ databases">
        <title>MT1 and MT2 Draft Genomes of Novel Species.</title>
        <authorList>
            <person name="Venkateswaran K."/>
        </authorList>
    </citation>
    <scope>NUCLEOTIDE SEQUENCE</scope>
    <source>
        <strain evidence="2">F6_8S_P_1B</strain>
    </source>
</reference>
<name>A0ABT8KEB9_9MICO</name>
<keyword evidence="1" id="KW-1133">Transmembrane helix</keyword>
<dbReference type="RefSeq" id="WP_301208446.1">
    <property type="nucleotide sequence ID" value="NZ_JAROCF010000001.1"/>
</dbReference>
<feature type="transmembrane region" description="Helical" evidence="1">
    <location>
        <begin position="20"/>
        <end position="40"/>
    </location>
</feature>
<sequence>MTAAPSRRDAALERTFRITVILKGLDGVLELVGGVLLLFASPQRVHAVVRWATQHELAEDPHDRFANLLVTASQHLTGSATLFGALYLLAHGIVKVVLVWAVLRERLWAYPWMIGFLGLFIVFQCYRMVVHFTWTMLALTVFDLLVVALTVREYRIRRRVS</sequence>
<dbReference type="PIRSF" id="PIRSF034455">
    <property type="entry name" value="UCP034455"/>
    <property type="match status" value="1"/>
</dbReference>
<keyword evidence="3" id="KW-1185">Reference proteome</keyword>
<keyword evidence="1" id="KW-0472">Membrane</keyword>
<evidence type="ECO:0000256" key="1">
    <source>
        <dbReference type="SAM" id="Phobius"/>
    </source>
</evidence>
<organism evidence="2 3">
    <name type="scientific">Leifsonia williamsii</name>
    <dbReference type="NCBI Taxonomy" id="3035919"/>
    <lineage>
        <taxon>Bacteria</taxon>
        <taxon>Bacillati</taxon>
        <taxon>Actinomycetota</taxon>
        <taxon>Actinomycetes</taxon>
        <taxon>Micrococcales</taxon>
        <taxon>Microbacteriaceae</taxon>
        <taxon>Leifsonia</taxon>
    </lineage>
</organism>